<reference evidence="2" key="1">
    <citation type="submission" date="2013-07" db="EMBL/GenBank/DDBJ databases">
        <title>The genome of Eucalyptus grandis.</title>
        <authorList>
            <person name="Schmutz J."/>
            <person name="Hayes R."/>
            <person name="Myburg A."/>
            <person name="Tuskan G."/>
            <person name="Grattapaglia D."/>
            <person name="Rokhsar D.S."/>
        </authorList>
    </citation>
    <scope>NUCLEOTIDE SEQUENCE</scope>
    <source>
        <tissue evidence="2">Leaf extractions</tissue>
    </source>
</reference>
<evidence type="ECO:0000313" key="2">
    <source>
        <dbReference type="EMBL" id="KCW90628.1"/>
    </source>
</evidence>
<sequence length="92" mass="10013">MVTRKQWCGRPPIVRIVVMWVSVGLRRAEAIVMIIIGSGMVAMVQIIIGIMVIAVIQIIIGINVIAVICIIIEIRVVAVVRIVMVTGVTLPL</sequence>
<gene>
    <name evidence="2" type="ORF">EUGRSUZ_A02732</name>
</gene>
<dbReference type="InParanoid" id="A0A059DIM5"/>
<keyword evidence="1" id="KW-1133">Transmembrane helix</keyword>
<name>A0A059DIM5_EUCGR</name>
<proteinExistence type="predicted"/>
<dbReference type="Gramene" id="KCW90628">
    <property type="protein sequence ID" value="KCW90628"/>
    <property type="gene ID" value="EUGRSUZ_A02732"/>
</dbReference>
<dbReference type="AlphaFoldDB" id="A0A059DIM5"/>
<keyword evidence="1" id="KW-0812">Transmembrane</keyword>
<feature type="transmembrane region" description="Helical" evidence="1">
    <location>
        <begin position="42"/>
        <end position="72"/>
    </location>
</feature>
<evidence type="ECO:0000256" key="1">
    <source>
        <dbReference type="SAM" id="Phobius"/>
    </source>
</evidence>
<dbReference type="EMBL" id="KK198753">
    <property type="protein sequence ID" value="KCW90628.1"/>
    <property type="molecule type" value="Genomic_DNA"/>
</dbReference>
<keyword evidence="1" id="KW-0472">Membrane</keyword>
<organism evidence="2">
    <name type="scientific">Eucalyptus grandis</name>
    <name type="common">Flooded gum</name>
    <dbReference type="NCBI Taxonomy" id="71139"/>
    <lineage>
        <taxon>Eukaryota</taxon>
        <taxon>Viridiplantae</taxon>
        <taxon>Streptophyta</taxon>
        <taxon>Embryophyta</taxon>
        <taxon>Tracheophyta</taxon>
        <taxon>Spermatophyta</taxon>
        <taxon>Magnoliopsida</taxon>
        <taxon>eudicotyledons</taxon>
        <taxon>Gunneridae</taxon>
        <taxon>Pentapetalae</taxon>
        <taxon>rosids</taxon>
        <taxon>malvids</taxon>
        <taxon>Myrtales</taxon>
        <taxon>Myrtaceae</taxon>
        <taxon>Myrtoideae</taxon>
        <taxon>Eucalypteae</taxon>
        <taxon>Eucalyptus</taxon>
    </lineage>
</organism>
<accession>A0A059DIM5</accession>
<protein>
    <submittedName>
        <fullName evidence="2">Uncharacterized protein</fullName>
    </submittedName>
</protein>